<dbReference type="PANTHER" id="PTHR46890:SF1">
    <property type="entry name" value="REVERSE TRANSCRIPTASE DOMAIN-CONTAINING PROTEIN"/>
    <property type="match status" value="1"/>
</dbReference>
<accession>A0ABQ4WVE5</accession>
<dbReference type="InterPro" id="IPR052343">
    <property type="entry name" value="Retrotransposon-Effector_Assoc"/>
</dbReference>
<keyword evidence="2" id="KW-0548">Nucleotidyltransferase</keyword>
<dbReference type="Proteomes" id="UP001151760">
    <property type="component" value="Unassembled WGS sequence"/>
</dbReference>
<dbReference type="InterPro" id="IPR000477">
    <property type="entry name" value="RT_dom"/>
</dbReference>
<proteinExistence type="predicted"/>
<keyword evidence="3" id="KW-1185">Reference proteome</keyword>
<feature type="domain" description="Reverse transcriptase" evidence="1">
    <location>
        <begin position="423"/>
        <end position="523"/>
    </location>
</feature>
<gene>
    <name evidence="2" type="ORF">Tco_0651562</name>
</gene>
<evidence type="ECO:0000313" key="3">
    <source>
        <dbReference type="Proteomes" id="UP001151760"/>
    </source>
</evidence>
<dbReference type="GO" id="GO:0003964">
    <property type="term" value="F:RNA-directed DNA polymerase activity"/>
    <property type="evidence" value="ECO:0007669"/>
    <property type="project" value="UniProtKB-KW"/>
</dbReference>
<evidence type="ECO:0000259" key="1">
    <source>
        <dbReference type="Pfam" id="PF00078"/>
    </source>
</evidence>
<evidence type="ECO:0000313" key="2">
    <source>
        <dbReference type="EMBL" id="GJS56778.1"/>
    </source>
</evidence>
<keyword evidence="2" id="KW-0695">RNA-directed DNA polymerase</keyword>
<reference evidence="2" key="2">
    <citation type="submission" date="2022-01" db="EMBL/GenBank/DDBJ databases">
        <authorList>
            <person name="Yamashiro T."/>
            <person name="Shiraishi A."/>
            <person name="Satake H."/>
            <person name="Nakayama K."/>
        </authorList>
    </citation>
    <scope>NUCLEOTIDE SEQUENCE</scope>
</reference>
<reference evidence="2" key="1">
    <citation type="journal article" date="2022" name="Int. J. Mol. Sci.">
        <title>Draft Genome of Tanacetum Coccineum: Genomic Comparison of Closely Related Tanacetum-Family Plants.</title>
        <authorList>
            <person name="Yamashiro T."/>
            <person name="Shiraishi A."/>
            <person name="Nakayama K."/>
            <person name="Satake H."/>
        </authorList>
    </citation>
    <scope>NUCLEOTIDE SEQUENCE</scope>
</reference>
<sequence length="665" mass="74908">MSNMYVICRNKGLTKLKIHHVGGLWIWIQFPSSSSAYNFQTNISLKSIYSCIKTDTPSFRGDERMILIEIHGLPLCAWGSNAYKKAADMFGKFMFFEAEESKEMSSGTWNINIVDETFDSSDNIDVNGIEKVEDFVDESSLTDLNDLKETLNELESNEIQHPISKENMDPKDDINNASPETGVSLDLSRPPGRRFLSMARGKSGGLISMWDPNSFIKDDIWCDDAFIIVKEHWKNTSVEEKIEASFVDDDDRESRIKLLQEVDRLDTFESFDLFQKARVKWDIEGDDNSKNFHRMIKQKRRAQMIHDHDSNVDFPPFANSSGLCALNRDSFETPISFDEVKNAVWDYGSSKVPGPDGFSFAFVKKYWDGIKVEILEYVNIFLNTVWRAGHESARGQRATCEIHFTDFALSPFLLPDTCGNFSKGSWIKACLSSSRSLVLVNGSPNLEFSIKRGLRKGDPLSPFIFILVIEGLHNALSTAVSSGLIKGVKFCSPKVTISHLFYVDDVIITTEWNAIDLDNIIRVLQVIDKIVSPEQSAFIVGHQILDDPLILSFVLLNLGFGSKWRSWIRACLSSSQELVLVNGSPTLKFCIKRGMRKGDPLSPFLFIIVIEGLHNALSTAVSLGLIRGVKFGSHEVTISHILYADDVIITTVYNANDLENIIRVL</sequence>
<comment type="caution">
    <text evidence="2">The sequence shown here is derived from an EMBL/GenBank/DDBJ whole genome shotgun (WGS) entry which is preliminary data.</text>
</comment>
<keyword evidence="2" id="KW-0808">Transferase</keyword>
<dbReference type="Pfam" id="PF00078">
    <property type="entry name" value="RVT_1"/>
    <property type="match status" value="2"/>
</dbReference>
<feature type="domain" description="Reverse transcriptase" evidence="1">
    <location>
        <begin position="559"/>
        <end position="663"/>
    </location>
</feature>
<dbReference type="PANTHER" id="PTHR46890">
    <property type="entry name" value="NON-LTR RETROLELEMENT REVERSE TRANSCRIPTASE-LIKE PROTEIN-RELATED"/>
    <property type="match status" value="1"/>
</dbReference>
<name>A0ABQ4WVE5_9ASTR</name>
<organism evidence="2 3">
    <name type="scientific">Tanacetum coccineum</name>
    <dbReference type="NCBI Taxonomy" id="301880"/>
    <lineage>
        <taxon>Eukaryota</taxon>
        <taxon>Viridiplantae</taxon>
        <taxon>Streptophyta</taxon>
        <taxon>Embryophyta</taxon>
        <taxon>Tracheophyta</taxon>
        <taxon>Spermatophyta</taxon>
        <taxon>Magnoliopsida</taxon>
        <taxon>eudicotyledons</taxon>
        <taxon>Gunneridae</taxon>
        <taxon>Pentapetalae</taxon>
        <taxon>asterids</taxon>
        <taxon>campanulids</taxon>
        <taxon>Asterales</taxon>
        <taxon>Asteraceae</taxon>
        <taxon>Asteroideae</taxon>
        <taxon>Anthemideae</taxon>
        <taxon>Anthemidinae</taxon>
        <taxon>Tanacetum</taxon>
    </lineage>
</organism>
<protein>
    <submittedName>
        <fullName evidence="2">RNA-directed DNA polymerase, eukaryota, reverse transcriptase zinc-binding domain protein</fullName>
    </submittedName>
</protein>
<dbReference type="EMBL" id="BQNB010008960">
    <property type="protein sequence ID" value="GJS56778.1"/>
    <property type="molecule type" value="Genomic_DNA"/>
</dbReference>